<dbReference type="PANTHER" id="PTHR34849:SF1">
    <property type="entry name" value="SLR0770 PROTEIN"/>
    <property type="match status" value="1"/>
</dbReference>
<organism evidence="1 2">
    <name type="scientific">Phormidesmis priestleyi ULC007</name>
    <dbReference type="NCBI Taxonomy" id="1920490"/>
    <lineage>
        <taxon>Bacteria</taxon>
        <taxon>Bacillati</taxon>
        <taxon>Cyanobacteriota</taxon>
        <taxon>Cyanophyceae</taxon>
        <taxon>Leptolyngbyales</taxon>
        <taxon>Leptolyngbyaceae</taxon>
        <taxon>Phormidesmis</taxon>
    </lineage>
</organism>
<proteinExistence type="predicted"/>
<dbReference type="SUPFAM" id="SSF46689">
    <property type="entry name" value="Homeodomain-like"/>
    <property type="match status" value="1"/>
</dbReference>
<dbReference type="InterPro" id="IPR009057">
    <property type="entry name" value="Homeodomain-like_sf"/>
</dbReference>
<reference evidence="1 2" key="1">
    <citation type="submission" date="2018-02" db="EMBL/GenBank/DDBJ databases">
        <authorList>
            <person name="Cohen D.B."/>
            <person name="Kent A.D."/>
        </authorList>
    </citation>
    <scope>NUCLEOTIDE SEQUENCE [LARGE SCALE GENOMIC DNA]</scope>
    <source>
        <strain evidence="1 2">ULC007</strain>
    </source>
</reference>
<dbReference type="OrthoDB" id="427790at2"/>
<gene>
    <name evidence="1" type="ORF">C7B65_14830</name>
</gene>
<dbReference type="InterPro" id="IPR007367">
    <property type="entry name" value="DUF433"/>
</dbReference>
<dbReference type="STRING" id="1920490.GCA_001895925_00351"/>
<keyword evidence="2" id="KW-1185">Reference proteome</keyword>
<accession>A0A2T1DDK5</accession>
<sequence>MLLPISYPHLEKSGDRPAHLKRLPRIRVAQIVMDYLTHGWSVDEICHQHPYLHPAEAHAAMTYYFDHPAEIETEIQQEFLQVQQLRTNATPSRFLARIRAEGRL</sequence>
<dbReference type="InterPro" id="IPR036388">
    <property type="entry name" value="WH-like_DNA-bd_sf"/>
</dbReference>
<dbReference type="Proteomes" id="UP000238634">
    <property type="component" value="Unassembled WGS sequence"/>
</dbReference>
<dbReference type="EMBL" id="PVWG01000016">
    <property type="protein sequence ID" value="PSB18569.1"/>
    <property type="molecule type" value="Genomic_DNA"/>
</dbReference>
<dbReference type="AlphaFoldDB" id="A0A2T1DDK5"/>
<evidence type="ECO:0000313" key="1">
    <source>
        <dbReference type="EMBL" id="PSB18569.1"/>
    </source>
</evidence>
<name>A0A2T1DDK5_9CYAN</name>
<dbReference type="Pfam" id="PF04255">
    <property type="entry name" value="DUF433"/>
    <property type="match status" value="1"/>
</dbReference>
<reference evidence="1 2" key="2">
    <citation type="submission" date="2018-03" db="EMBL/GenBank/DDBJ databases">
        <title>The ancient ancestry and fast evolution of plastids.</title>
        <authorList>
            <person name="Moore K.R."/>
            <person name="Magnabosco C."/>
            <person name="Momper L."/>
            <person name="Gold D.A."/>
            <person name="Bosak T."/>
            <person name="Fournier G.P."/>
        </authorList>
    </citation>
    <scope>NUCLEOTIDE SEQUENCE [LARGE SCALE GENOMIC DNA]</scope>
    <source>
        <strain evidence="1 2">ULC007</strain>
    </source>
</reference>
<protein>
    <submittedName>
        <fullName evidence="1">DUF433 domain-containing protein</fullName>
    </submittedName>
</protein>
<comment type="caution">
    <text evidence="1">The sequence shown here is derived from an EMBL/GenBank/DDBJ whole genome shotgun (WGS) entry which is preliminary data.</text>
</comment>
<dbReference type="RefSeq" id="WP_073072451.1">
    <property type="nucleotide sequence ID" value="NZ_MPPI01000016.1"/>
</dbReference>
<dbReference type="PANTHER" id="PTHR34849">
    <property type="entry name" value="SSL5025 PROTEIN"/>
    <property type="match status" value="1"/>
</dbReference>
<dbReference type="Gene3D" id="1.10.10.10">
    <property type="entry name" value="Winged helix-like DNA-binding domain superfamily/Winged helix DNA-binding domain"/>
    <property type="match status" value="1"/>
</dbReference>
<evidence type="ECO:0000313" key="2">
    <source>
        <dbReference type="Proteomes" id="UP000238634"/>
    </source>
</evidence>